<accession>A0AA39M2U0</accession>
<dbReference type="AlphaFoldDB" id="A0AA39M2U0"/>
<keyword evidence="3" id="KW-1185">Reference proteome</keyword>
<evidence type="ECO:0000256" key="1">
    <source>
        <dbReference type="SAM" id="Phobius"/>
    </source>
</evidence>
<name>A0AA39M2U0_9BILA</name>
<dbReference type="EMBL" id="JAUCMV010000002">
    <property type="protein sequence ID" value="KAK0418683.1"/>
    <property type="molecule type" value="Genomic_DNA"/>
</dbReference>
<feature type="transmembrane region" description="Helical" evidence="1">
    <location>
        <begin position="81"/>
        <end position="106"/>
    </location>
</feature>
<protein>
    <submittedName>
        <fullName evidence="2">Uncharacterized protein</fullName>
    </submittedName>
</protein>
<organism evidence="2 3">
    <name type="scientific">Steinernema hermaphroditum</name>
    <dbReference type="NCBI Taxonomy" id="289476"/>
    <lineage>
        <taxon>Eukaryota</taxon>
        <taxon>Metazoa</taxon>
        <taxon>Ecdysozoa</taxon>
        <taxon>Nematoda</taxon>
        <taxon>Chromadorea</taxon>
        <taxon>Rhabditida</taxon>
        <taxon>Tylenchina</taxon>
        <taxon>Panagrolaimomorpha</taxon>
        <taxon>Strongyloidoidea</taxon>
        <taxon>Steinernematidae</taxon>
        <taxon>Steinernema</taxon>
    </lineage>
</organism>
<sequence length="109" mass="13209">MPEFFRNSDALLPIKADVYDQDAQSLMVSRKNRVAVKREMRKTKRKISETVQEIVDHKALLQEFKRAVEEKKRSVEWHRQYYKTVIALTEVMFFGWLLFVLCHYFFITY</sequence>
<keyword evidence="1" id="KW-0812">Transmembrane</keyword>
<evidence type="ECO:0000313" key="2">
    <source>
        <dbReference type="EMBL" id="KAK0418683.1"/>
    </source>
</evidence>
<evidence type="ECO:0000313" key="3">
    <source>
        <dbReference type="Proteomes" id="UP001175271"/>
    </source>
</evidence>
<proteinExistence type="predicted"/>
<keyword evidence="1" id="KW-0472">Membrane</keyword>
<keyword evidence="1" id="KW-1133">Transmembrane helix</keyword>
<comment type="caution">
    <text evidence="2">The sequence shown here is derived from an EMBL/GenBank/DDBJ whole genome shotgun (WGS) entry which is preliminary data.</text>
</comment>
<dbReference type="Proteomes" id="UP001175271">
    <property type="component" value="Unassembled WGS sequence"/>
</dbReference>
<reference evidence="2" key="1">
    <citation type="submission" date="2023-06" db="EMBL/GenBank/DDBJ databases">
        <title>Genomic analysis of the entomopathogenic nematode Steinernema hermaphroditum.</title>
        <authorList>
            <person name="Schwarz E.M."/>
            <person name="Heppert J.K."/>
            <person name="Baniya A."/>
            <person name="Schwartz H.T."/>
            <person name="Tan C.-H."/>
            <person name="Antoshechkin I."/>
            <person name="Sternberg P.W."/>
            <person name="Goodrich-Blair H."/>
            <person name="Dillman A.R."/>
        </authorList>
    </citation>
    <scope>NUCLEOTIDE SEQUENCE</scope>
    <source>
        <strain evidence="2">PS9179</strain>
        <tissue evidence="2">Whole animal</tissue>
    </source>
</reference>
<gene>
    <name evidence="2" type="ORF">QR680_013710</name>
</gene>